<dbReference type="EMBL" id="WDAL01000034">
    <property type="protein sequence ID" value="KAB6632625.1"/>
    <property type="molecule type" value="Genomic_DNA"/>
</dbReference>
<dbReference type="Proteomes" id="UP000285469">
    <property type="component" value="Unassembled WGS sequence"/>
</dbReference>
<dbReference type="Proteomes" id="UP000462922">
    <property type="component" value="Unassembled WGS sequence"/>
</dbReference>
<reference evidence="22" key="8">
    <citation type="submission" date="2022-01" db="EMBL/GenBank/DDBJ databases">
        <authorList>
            <person name="Mingchao X."/>
        </authorList>
    </citation>
    <scope>NUCLEOTIDE SEQUENCE</scope>
    <source>
        <strain evidence="22">Bv4372</strain>
    </source>
</reference>
<dbReference type="PANTHER" id="PTHR30352:SF5">
    <property type="entry name" value="PYRUVATE FORMATE-LYASE 1-ACTIVATING ENZYME"/>
    <property type="match status" value="1"/>
</dbReference>
<dbReference type="EMBL" id="JAHPYS010000009">
    <property type="protein sequence ID" value="MBU9138422.1"/>
    <property type="molecule type" value="Genomic_DNA"/>
</dbReference>
<comment type="function">
    <text evidence="1">Activation of pyruvate formate-lyase 1 under anaerobic conditions by generation of an organic free radical, using S-adenosylmethionine and reduced flavodoxin as cosubstrates to produce 5'-deoxy-adenosine.</text>
</comment>
<dbReference type="Proteomes" id="UP000437380">
    <property type="component" value="Unassembled WGS sequence"/>
</dbReference>
<dbReference type="Proteomes" id="UP000470952">
    <property type="component" value="Unassembled WGS sequence"/>
</dbReference>
<evidence type="ECO:0000313" key="35">
    <source>
        <dbReference type="Proteomes" id="UP000283833"/>
    </source>
</evidence>
<evidence type="ECO:0000313" key="26">
    <source>
        <dbReference type="EMBL" id="OKZ43338.1"/>
    </source>
</evidence>
<dbReference type="EMBL" id="WCXA01000008">
    <property type="protein sequence ID" value="KAB3864520.1"/>
    <property type="molecule type" value="Genomic_DNA"/>
</dbReference>
<gene>
    <name evidence="12" type="primary">pflA</name>
    <name evidence="26" type="ORF">BHV80_17850</name>
    <name evidence="11" type="ORF">BvMPK_2515</name>
    <name evidence="31" type="ORF">DW105_00870</name>
    <name evidence="30" type="ORF">DW193_08840</name>
    <name evidence="29" type="ORF">DWV70_01370</name>
    <name evidence="28" type="ORF">DWW27_01880</name>
    <name evidence="27" type="ORF">DWX04_09690</name>
    <name evidence="13" type="ORF">GAS29_03390</name>
    <name evidence="14" type="ORF">GAS37_05460</name>
    <name evidence="12" type="ORF">GAY01_18215</name>
    <name evidence="17" type="ORF">GAY12_16315</name>
    <name evidence="20" type="ORF">GAY17_13650</name>
    <name evidence="16" type="ORF">GAY76_13420</name>
    <name evidence="15" type="ORF">GAY79_08520</name>
    <name evidence="18" type="ORF">GAZ76_14890</name>
    <name evidence="19" type="ORF">GAZ92_12585</name>
    <name evidence="21" type="ORF">KTG10_06570</name>
    <name evidence="23" type="ORF">L0N01_01895</name>
    <name evidence="22" type="ORF">L4X52_02165</name>
    <name evidence="24" type="ORF">PL594_18280</name>
    <name evidence="25" type="ORF">RVY68_06675</name>
</gene>
<dbReference type="PANTHER" id="PTHR30352">
    <property type="entry name" value="PYRUVATE FORMATE-LYASE-ACTIVATING ENZYME"/>
    <property type="match status" value="1"/>
</dbReference>
<keyword evidence="3 9" id="KW-0004">4Fe-4S</keyword>
<reference evidence="26 33" key="3">
    <citation type="journal article" date="2016" name="Nat. Biotechnol.">
        <title>Measurement of bacterial replication rates in microbial communities.</title>
        <authorList>
            <person name="Brown C.T."/>
            <person name="Olm M.R."/>
            <person name="Thomas B.C."/>
            <person name="Banfield J.F."/>
        </authorList>
    </citation>
    <scope>NUCLEOTIDE SEQUENCE [LARGE SCALE GENOMIC DNA]</scope>
    <source>
        <strain evidence="26">42_262</strain>
    </source>
</reference>
<dbReference type="Proteomes" id="UP000283833">
    <property type="component" value="Unassembled WGS sequence"/>
</dbReference>
<organism evidence="11 32">
    <name type="scientific">Phocaeicola vulgatus</name>
    <name type="common">Bacteroides vulgatus</name>
    <dbReference type="NCBI Taxonomy" id="821"/>
    <lineage>
        <taxon>Bacteria</taxon>
        <taxon>Pseudomonadati</taxon>
        <taxon>Bacteroidota</taxon>
        <taxon>Bacteroidia</taxon>
        <taxon>Bacteroidales</taxon>
        <taxon>Bacteroidaceae</taxon>
        <taxon>Phocaeicola</taxon>
    </lineage>
</organism>
<evidence type="ECO:0000313" key="43">
    <source>
        <dbReference type="Proteomes" id="UP000462015"/>
    </source>
</evidence>
<keyword evidence="9" id="KW-0963">Cytoplasm</keyword>
<dbReference type="EMBL" id="QRXI01000010">
    <property type="protein sequence ID" value="RGT94096.1"/>
    <property type="molecule type" value="Genomic_DNA"/>
</dbReference>
<dbReference type="Proteomes" id="UP001181258">
    <property type="component" value="Unassembled WGS sequence"/>
</dbReference>
<dbReference type="Proteomes" id="UP000433382">
    <property type="component" value="Unassembled WGS sequence"/>
</dbReference>
<evidence type="ECO:0000313" key="41">
    <source>
        <dbReference type="Proteomes" id="UP000437431"/>
    </source>
</evidence>
<dbReference type="EMBL" id="WCZY01000016">
    <property type="protein sequence ID" value="KAB6691975.1"/>
    <property type="molecule type" value="Genomic_DNA"/>
</dbReference>
<dbReference type="InterPro" id="IPR013785">
    <property type="entry name" value="Aldolase_TIM"/>
</dbReference>
<evidence type="ECO:0000313" key="44">
    <source>
        <dbReference type="Proteomes" id="UP000462922"/>
    </source>
</evidence>
<dbReference type="Proteomes" id="UP000470332">
    <property type="component" value="Unassembled WGS sequence"/>
</dbReference>
<evidence type="ECO:0000259" key="10">
    <source>
        <dbReference type="PROSITE" id="PS51918"/>
    </source>
</evidence>
<dbReference type="GO" id="GO:0005737">
    <property type="term" value="C:cytoplasm"/>
    <property type="evidence" value="ECO:0007669"/>
    <property type="project" value="UniProtKB-SubCell"/>
</dbReference>
<reference evidence="21" key="6">
    <citation type="submission" date="2021-06" db="EMBL/GenBank/DDBJ databases">
        <title>Collection of gut derived symbiotic bacterial strains cultured from healthy donors.</title>
        <authorList>
            <person name="Lin H."/>
            <person name="Littmann E."/>
            <person name="Pamer E.G."/>
        </authorList>
    </citation>
    <scope>NUCLEOTIDE SEQUENCE</scope>
    <source>
        <strain evidence="21">MSK.6.33</strain>
    </source>
</reference>
<evidence type="ECO:0000313" key="32">
    <source>
        <dbReference type="Proteomes" id="UP000061587"/>
    </source>
</evidence>
<dbReference type="EMBL" id="JAKKWZ010000003">
    <property type="protein sequence ID" value="MCG0338801.1"/>
    <property type="molecule type" value="Genomic_DNA"/>
</dbReference>
<dbReference type="InterPro" id="IPR012838">
    <property type="entry name" value="PFL1_activating"/>
</dbReference>
<evidence type="ECO:0000313" key="40">
    <source>
        <dbReference type="Proteomes" id="UP000437380"/>
    </source>
</evidence>
<dbReference type="Proteomes" id="UP001200843">
    <property type="component" value="Unassembled WGS sequence"/>
</dbReference>
<keyword evidence="5 9" id="KW-0479">Metal-binding</keyword>
<evidence type="ECO:0000256" key="7">
    <source>
        <dbReference type="ARBA" id="ARBA00023004"/>
    </source>
</evidence>
<comment type="cofactor">
    <cofactor evidence="9">
        <name>[4Fe-4S] cluster</name>
        <dbReference type="ChEBI" id="CHEBI:49883"/>
    </cofactor>
    <text evidence="9">Binds 1 [4Fe-4S] cluster. The cluster is coordinated with 3 cysteines and an exchangeable S-adenosyl-L-methionine.</text>
</comment>
<dbReference type="SFLD" id="SFLDS00029">
    <property type="entry name" value="Radical_SAM"/>
    <property type="match status" value="1"/>
</dbReference>
<dbReference type="Pfam" id="PF04055">
    <property type="entry name" value="Radical_SAM"/>
    <property type="match status" value="1"/>
</dbReference>
<evidence type="ECO:0000313" key="18">
    <source>
        <dbReference type="EMBL" id="KAB6658273.1"/>
    </source>
</evidence>
<evidence type="ECO:0000313" key="20">
    <source>
        <dbReference type="EMBL" id="KAB6698834.1"/>
    </source>
</evidence>
<dbReference type="InterPro" id="IPR034457">
    <property type="entry name" value="Organic_radical-activating"/>
</dbReference>
<evidence type="ECO:0000313" key="33">
    <source>
        <dbReference type="Proteomes" id="UP000186631"/>
    </source>
</evidence>
<reference evidence="25" key="10">
    <citation type="submission" date="2023-10" db="EMBL/GenBank/DDBJ databases">
        <title>Genome of potential pathogenic bacteria in Crohn's disease.</title>
        <authorList>
            <person name="Rodriguez-Palacios A."/>
        </authorList>
    </citation>
    <scope>NUCLEOTIDE SEQUENCE</scope>
    <source>
        <strain evidence="25">CavFT-hAR107</strain>
    </source>
</reference>
<evidence type="ECO:0000313" key="29">
    <source>
        <dbReference type="EMBL" id="RGW50376.1"/>
    </source>
</evidence>
<dbReference type="EMBL" id="MNQV01000239">
    <property type="protein sequence ID" value="OKZ43338.1"/>
    <property type="molecule type" value="Genomic_DNA"/>
</dbReference>
<dbReference type="RefSeq" id="WP_008667336.1">
    <property type="nucleotide sequence ID" value="NZ_AP025232.1"/>
</dbReference>
<keyword evidence="4 9" id="KW-0949">S-adenosyl-L-methionine</keyword>
<comment type="function">
    <text evidence="9">Activation of pyruvate formate-lyase under anaerobic conditions by generation of an organic free radical, using S-adenosylmethionine and reduced flavodoxin as cosubstrates to produce 5'-deoxy-adenosine.</text>
</comment>
<evidence type="ECO:0000313" key="25">
    <source>
        <dbReference type="EMBL" id="MDU0248378.1"/>
    </source>
</evidence>
<dbReference type="InterPro" id="IPR006638">
    <property type="entry name" value="Elp3/MiaA/NifB-like_rSAM"/>
</dbReference>
<accession>A0A0P0M366</accession>
<dbReference type="GO" id="GO:0046872">
    <property type="term" value="F:metal ion binding"/>
    <property type="evidence" value="ECO:0007669"/>
    <property type="project" value="UniProtKB-UniRule"/>
</dbReference>
<name>A0A0P0M366_PHOVU</name>
<dbReference type="PROSITE" id="PS51918">
    <property type="entry name" value="RADICAL_SAM"/>
    <property type="match status" value="1"/>
</dbReference>
<evidence type="ECO:0000313" key="17">
    <source>
        <dbReference type="EMBL" id="KAB6632625.1"/>
    </source>
</evidence>
<proteinExistence type="inferred from homology"/>
<dbReference type="InterPro" id="IPR007197">
    <property type="entry name" value="rSAM"/>
</dbReference>
<dbReference type="Proteomes" id="UP000283713">
    <property type="component" value="Unassembled WGS sequence"/>
</dbReference>
<evidence type="ECO:0000313" key="23">
    <source>
        <dbReference type="EMBL" id="MCG4687358.1"/>
    </source>
</evidence>
<comment type="similarity">
    <text evidence="2 9">Belongs to the organic radical-activating enzymes family.</text>
</comment>
<reference evidence="32" key="1">
    <citation type="submission" date="2015-10" db="EMBL/GenBank/DDBJ databases">
        <title>Extensive mobilome-driven genome diversification in gut-associated Bacteroides vulgatus mpk.</title>
        <authorList>
            <person name="Beier S."/>
            <person name="Lange A."/>
            <person name="Huson D.H."/>
            <person name="Frick J.-S."/>
            <person name="Autenrieth I.B."/>
        </authorList>
    </citation>
    <scope>NUCLEOTIDE SEQUENCE [LARGE SCALE GENOMIC DNA]</scope>
    <source>
        <strain evidence="32">mpk</strain>
    </source>
</reference>
<evidence type="ECO:0000313" key="16">
    <source>
        <dbReference type="EMBL" id="KAB6572252.1"/>
    </source>
</evidence>
<dbReference type="EMBL" id="WDAX01000030">
    <property type="protein sequence ID" value="KAB6572252.1"/>
    <property type="molecule type" value="Genomic_DNA"/>
</dbReference>
<dbReference type="EMBL" id="WCWW01000004">
    <property type="protein sequence ID" value="KAB3859612.1"/>
    <property type="molecule type" value="Genomic_DNA"/>
</dbReference>
<dbReference type="EMBL" id="JAKNGO010000002">
    <property type="protein sequence ID" value="MCG4687358.1"/>
    <property type="molecule type" value="Genomic_DNA"/>
</dbReference>
<keyword evidence="6 9" id="KW-0560">Oxidoreductase</keyword>
<evidence type="ECO:0000313" key="45">
    <source>
        <dbReference type="Proteomes" id="UP000470332"/>
    </source>
</evidence>
<dbReference type="Proteomes" id="UP000441522">
    <property type="component" value="Unassembled WGS sequence"/>
</dbReference>
<dbReference type="NCBIfam" id="TIGR02493">
    <property type="entry name" value="PFLA"/>
    <property type="match status" value="1"/>
</dbReference>
<evidence type="ECO:0000313" key="22">
    <source>
        <dbReference type="EMBL" id="MCG0338801.1"/>
    </source>
</evidence>
<dbReference type="Proteomes" id="UP000470777">
    <property type="component" value="Unassembled WGS sequence"/>
</dbReference>
<dbReference type="EMBL" id="QRYT01000003">
    <property type="protein sequence ID" value="RGV13497.1"/>
    <property type="molecule type" value="Genomic_DNA"/>
</dbReference>
<evidence type="ECO:0000313" key="38">
    <source>
        <dbReference type="Proteomes" id="UP000285469"/>
    </source>
</evidence>
<dbReference type="InterPro" id="IPR001989">
    <property type="entry name" value="Radical_activat_CS"/>
</dbReference>
<evidence type="ECO:0000256" key="4">
    <source>
        <dbReference type="ARBA" id="ARBA00022691"/>
    </source>
</evidence>
<dbReference type="Gene3D" id="3.20.20.70">
    <property type="entry name" value="Aldolase class I"/>
    <property type="match status" value="1"/>
</dbReference>
<dbReference type="CDD" id="cd01335">
    <property type="entry name" value="Radical_SAM"/>
    <property type="match status" value="1"/>
</dbReference>
<evidence type="ECO:0000313" key="11">
    <source>
        <dbReference type="EMBL" id="ALK85110.1"/>
    </source>
</evidence>
<reference evidence="24" key="9">
    <citation type="submission" date="2023-01" db="EMBL/GenBank/DDBJ databases">
        <title>Human gut microbiome strain richness.</title>
        <authorList>
            <person name="Chen-Liaw A."/>
        </authorList>
    </citation>
    <scope>NUCLEOTIDE SEQUENCE</scope>
    <source>
        <strain evidence="24">H9_m1001271B151109d0_201107</strain>
    </source>
</reference>
<dbReference type="EMBL" id="WCZM01000031">
    <property type="protein sequence ID" value="KAB3565460.1"/>
    <property type="molecule type" value="Genomic_DNA"/>
</dbReference>
<evidence type="ECO:0000256" key="6">
    <source>
        <dbReference type="ARBA" id="ARBA00023002"/>
    </source>
</evidence>
<evidence type="ECO:0000256" key="3">
    <source>
        <dbReference type="ARBA" id="ARBA00022485"/>
    </source>
</evidence>
<evidence type="ECO:0000256" key="1">
    <source>
        <dbReference type="ARBA" id="ARBA00002918"/>
    </source>
</evidence>
<dbReference type="SMART" id="SM00729">
    <property type="entry name" value="Elp3"/>
    <property type="match status" value="1"/>
</dbReference>
<dbReference type="Proteomes" id="UP000462015">
    <property type="component" value="Unassembled WGS sequence"/>
</dbReference>
<evidence type="ECO:0000313" key="21">
    <source>
        <dbReference type="EMBL" id="MBU9138422.1"/>
    </source>
</evidence>
<evidence type="ECO:0000256" key="9">
    <source>
        <dbReference type="RuleBase" id="RU362053"/>
    </source>
</evidence>
<dbReference type="Proteomes" id="UP001201179">
    <property type="component" value="Unassembled WGS sequence"/>
</dbReference>
<dbReference type="EMBL" id="WDAY01000015">
    <property type="protein sequence ID" value="KAB6561455.1"/>
    <property type="molecule type" value="Genomic_DNA"/>
</dbReference>
<sequence>MIRVHSYESMGTFDGPGLRLVVFLQGCNFRCLYCANPDTIDTKGESTETAIDEIVHMAVSQKAFFGKKGGVTFSGGEPTLQAKALIPLFQRLKEQNIHICIDTNGSIWNEEVEELLKWTDLVLLDIKEFNNVRHRQLTERSNEQTIRTAEWLEKNGKPFWLRYVLVPGYSSFEEDIRALGEHFKNYHMIQRVEILPYHTLGVHKYEAMGKEYKLNGIKENTLEQLETAKTLFGEYFNTVYLN</sequence>
<evidence type="ECO:0000313" key="37">
    <source>
        <dbReference type="Proteomes" id="UP000285379"/>
    </source>
</evidence>
<dbReference type="PATRIC" id="fig|821.40.peg.3017"/>
<evidence type="ECO:0000313" key="14">
    <source>
        <dbReference type="EMBL" id="KAB3864520.1"/>
    </source>
</evidence>
<dbReference type="InterPro" id="IPR058240">
    <property type="entry name" value="rSAM_sf"/>
</dbReference>
<evidence type="ECO:0000313" key="30">
    <source>
        <dbReference type="EMBL" id="RHH79516.1"/>
    </source>
</evidence>
<evidence type="ECO:0000313" key="42">
    <source>
        <dbReference type="Proteomes" id="UP000441522"/>
    </source>
</evidence>
<dbReference type="Proteomes" id="UP000285379">
    <property type="component" value="Unassembled WGS sequence"/>
</dbReference>
<protein>
    <recommendedName>
        <fullName evidence="9">Pyruvate formate-lyase-activating enzyme</fullName>
        <ecNumber evidence="9">1.97.1.4</ecNumber>
    </recommendedName>
</protein>
<evidence type="ECO:0000313" key="19">
    <source>
        <dbReference type="EMBL" id="KAB6691975.1"/>
    </source>
</evidence>
<dbReference type="EMBL" id="WDAG01000018">
    <property type="protein sequence ID" value="KAB6658273.1"/>
    <property type="molecule type" value="Genomic_DNA"/>
</dbReference>
<keyword evidence="12" id="KW-0456">Lyase</keyword>
<dbReference type="SFLD" id="SFLDG01067">
    <property type="entry name" value="SPASM/twitch_domain_containing"/>
    <property type="match status" value="1"/>
</dbReference>
<reference evidence="11 32" key="2">
    <citation type="journal article" date="2016" name="Genome Biol. Evol.">
        <title>Extensive mobilome-driven genome diversification in mouse gut-associated Bacteroides vulgatus mpk.</title>
        <authorList>
            <person name="Lange A."/>
            <person name="Beier S."/>
            <person name="Steimle A."/>
            <person name="Autenrieth I.B."/>
            <person name="Huson D.H."/>
            <person name="Frick J.S."/>
        </authorList>
    </citation>
    <scope>NUCLEOTIDE SEQUENCE [LARGE SCALE GENOMIC DNA]</scope>
    <source>
        <strain evidence="32">mpk</strain>
        <strain evidence="11">Mpk</strain>
    </source>
</reference>
<reference evidence="34 35" key="4">
    <citation type="submission" date="2018-08" db="EMBL/GenBank/DDBJ databases">
        <title>A genome reference for cultivated species of the human gut microbiota.</title>
        <authorList>
            <person name="Zou Y."/>
            <person name="Xue W."/>
            <person name="Luo G."/>
        </authorList>
    </citation>
    <scope>NUCLEOTIDE SEQUENCE [LARGE SCALE GENOMIC DNA]</scope>
    <source>
        <strain evidence="29 38">AF12-25</strain>
        <strain evidence="28 37">AF14-8</strain>
        <strain evidence="27 35">AF18-14</strain>
        <strain evidence="31 36">AM09-18</strain>
        <strain evidence="30 34">AM16-6</strain>
    </source>
</reference>
<evidence type="ECO:0000313" key="24">
    <source>
        <dbReference type="EMBL" id="MDB0853451.1"/>
    </source>
</evidence>
<evidence type="ECO:0000313" key="13">
    <source>
        <dbReference type="EMBL" id="KAB3859612.1"/>
    </source>
</evidence>
<evidence type="ECO:0000313" key="27">
    <source>
        <dbReference type="EMBL" id="RGT94096.1"/>
    </source>
</evidence>
<evidence type="ECO:0000313" key="46">
    <source>
        <dbReference type="Proteomes" id="UP000470777"/>
    </source>
</evidence>
<comment type="catalytic activity">
    <reaction evidence="9">
        <text>glycyl-[formate C-acetyltransferase] + reduced [flavodoxin] + S-adenosyl-L-methionine = glycin-2-yl radical-[formate C-acetyltransferase] + semiquinone [flavodoxin] + 5'-deoxyadenosine + L-methionine + H(+)</text>
        <dbReference type="Rhea" id="RHEA:19225"/>
        <dbReference type="Rhea" id="RHEA-COMP:10622"/>
        <dbReference type="Rhea" id="RHEA-COMP:12190"/>
        <dbReference type="Rhea" id="RHEA-COMP:12191"/>
        <dbReference type="Rhea" id="RHEA-COMP:14480"/>
        <dbReference type="ChEBI" id="CHEBI:15378"/>
        <dbReference type="ChEBI" id="CHEBI:17319"/>
        <dbReference type="ChEBI" id="CHEBI:29947"/>
        <dbReference type="ChEBI" id="CHEBI:32722"/>
        <dbReference type="ChEBI" id="CHEBI:57618"/>
        <dbReference type="ChEBI" id="CHEBI:57844"/>
        <dbReference type="ChEBI" id="CHEBI:59789"/>
        <dbReference type="ChEBI" id="CHEBI:140311"/>
        <dbReference type="EC" id="1.97.1.4"/>
    </reaction>
</comment>
<evidence type="ECO:0000256" key="5">
    <source>
        <dbReference type="ARBA" id="ARBA00022723"/>
    </source>
</evidence>
<evidence type="ECO:0000256" key="2">
    <source>
        <dbReference type="ARBA" id="ARBA00009777"/>
    </source>
</evidence>
<feature type="domain" description="Radical SAM core" evidence="10">
    <location>
        <begin position="13"/>
        <end position="234"/>
    </location>
</feature>
<keyword evidence="8 9" id="KW-0411">Iron-sulfur</keyword>
<dbReference type="Proteomes" id="UP000061587">
    <property type="component" value="Chromosome"/>
</dbReference>
<dbReference type="EMBL" id="QRKA01000010">
    <property type="protein sequence ID" value="RHH79516.1"/>
    <property type="molecule type" value="Genomic_DNA"/>
</dbReference>
<dbReference type="EMBL" id="WCZV01000017">
    <property type="protein sequence ID" value="KAB6698834.1"/>
    <property type="molecule type" value="Genomic_DNA"/>
</dbReference>
<dbReference type="Proteomes" id="UP000186631">
    <property type="component" value="Unassembled WGS sequence"/>
</dbReference>
<dbReference type="Proteomes" id="UP000736888">
    <property type="component" value="Unassembled WGS sequence"/>
</dbReference>
<dbReference type="SFLD" id="SFLDG01066">
    <property type="entry name" value="organic_radical-activating_enz"/>
    <property type="match status" value="1"/>
</dbReference>
<evidence type="ECO:0000313" key="47">
    <source>
        <dbReference type="Proteomes" id="UP000470952"/>
    </source>
</evidence>
<evidence type="ECO:0000313" key="36">
    <source>
        <dbReference type="Proteomes" id="UP000283958"/>
    </source>
</evidence>
<evidence type="ECO:0000313" key="39">
    <source>
        <dbReference type="Proteomes" id="UP000433382"/>
    </source>
</evidence>
<evidence type="ECO:0000313" key="28">
    <source>
        <dbReference type="EMBL" id="RGV13497.1"/>
    </source>
</evidence>
<dbReference type="Proteomes" id="UP000283958">
    <property type="component" value="Unassembled WGS sequence"/>
</dbReference>
<evidence type="ECO:0000313" key="34">
    <source>
        <dbReference type="Proteomes" id="UP000283713"/>
    </source>
</evidence>
<dbReference type="EMBL" id="QRMN01000002">
    <property type="protein sequence ID" value="RHJ80665.1"/>
    <property type="molecule type" value="Genomic_DNA"/>
</dbReference>
<dbReference type="AlphaFoldDB" id="A0A0P0M366"/>
<keyword evidence="11" id="KW-0670">Pyruvate</keyword>
<dbReference type="GO" id="GO:0051539">
    <property type="term" value="F:4 iron, 4 sulfur cluster binding"/>
    <property type="evidence" value="ECO:0007669"/>
    <property type="project" value="UniProtKB-UniRule"/>
</dbReference>
<dbReference type="EMBL" id="JAWDHD010000008">
    <property type="protein sequence ID" value="MDU0248378.1"/>
    <property type="molecule type" value="Genomic_DNA"/>
</dbReference>
<dbReference type="EC" id="1.97.1.4" evidence="9"/>
<dbReference type="EMBL" id="CP013020">
    <property type="protein sequence ID" value="ALK85110.1"/>
    <property type="molecule type" value="Genomic_DNA"/>
</dbReference>
<reference evidence="39 40" key="5">
    <citation type="journal article" date="2019" name="Nat. Med.">
        <title>A library of human gut bacterial isolates paired with longitudinal multiomics data enables mechanistic microbiome research.</title>
        <authorList>
            <person name="Poyet M."/>
            <person name="Groussin M."/>
            <person name="Gibbons S.M."/>
            <person name="Avila-Pacheco J."/>
            <person name="Jiang X."/>
            <person name="Kearney S.M."/>
            <person name="Perrotta A.R."/>
            <person name="Berdy B."/>
            <person name="Zhao S."/>
            <person name="Lieberman T.D."/>
            <person name="Swanson P.K."/>
            <person name="Smith M."/>
            <person name="Roesemann S."/>
            <person name="Alexander J.E."/>
            <person name="Rich S.A."/>
            <person name="Livny J."/>
            <person name="Vlamakis H."/>
            <person name="Clish C."/>
            <person name="Bullock K."/>
            <person name="Deik A."/>
            <person name="Scott J."/>
            <person name="Pierce K.A."/>
            <person name="Xavier R.J."/>
            <person name="Alm E.J."/>
        </authorList>
    </citation>
    <scope>NUCLEOTIDE SEQUENCE [LARGE SCALE GENOMIC DNA]</scope>
    <source>
        <strain evidence="16 44">BIOML-A110</strain>
        <strain evidence="15 41">BIOML-A111</strain>
        <strain evidence="13 42">BIOML-A5</strain>
        <strain evidence="12 39">BIOML-A73</strain>
        <strain evidence="20 40">BIOML-A82</strain>
        <strain evidence="19 46">BIOML-A85</strain>
        <strain evidence="14 45">BIOML-A9</strain>
        <strain evidence="18 47">BIOML-A93</strain>
        <strain evidence="17 43">BIOML-A98</strain>
    </source>
</reference>
<comment type="subcellular location">
    <subcellularLocation>
        <location evidence="9">Cytoplasm</location>
    </subcellularLocation>
</comment>
<dbReference type="GO" id="GO:0016829">
    <property type="term" value="F:lyase activity"/>
    <property type="evidence" value="ECO:0007669"/>
    <property type="project" value="UniProtKB-KW"/>
</dbReference>
<keyword evidence="7 9" id="KW-0408">Iron</keyword>
<dbReference type="PROSITE" id="PS01087">
    <property type="entry name" value="RADICAL_ACTIVATING"/>
    <property type="match status" value="1"/>
</dbReference>
<evidence type="ECO:0000256" key="8">
    <source>
        <dbReference type="ARBA" id="ARBA00023014"/>
    </source>
</evidence>
<dbReference type="Proteomes" id="UP001210999">
    <property type="component" value="Unassembled WGS sequence"/>
</dbReference>
<dbReference type="GO" id="GO:0043365">
    <property type="term" value="F:[formate-C-acetyltransferase]-activating enzyme activity"/>
    <property type="evidence" value="ECO:0007669"/>
    <property type="project" value="UniProtKB-UniRule"/>
</dbReference>
<dbReference type="SUPFAM" id="SSF102114">
    <property type="entry name" value="Radical SAM enzymes"/>
    <property type="match status" value="1"/>
</dbReference>
<evidence type="ECO:0000313" key="31">
    <source>
        <dbReference type="EMBL" id="RHJ80665.1"/>
    </source>
</evidence>
<dbReference type="EMBL" id="QSAI01000002">
    <property type="protein sequence ID" value="RGW50376.1"/>
    <property type="molecule type" value="Genomic_DNA"/>
</dbReference>
<evidence type="ECO:0000313" key="12">
    <source>
        <dbReference type="EMBL" id="KAB3565460.1"/>
    </source>
</evidence>
<dbReference type="Proteomes" id="UP000437431">
    <property type="component" value="Unassembled WGS sequence"/>
</dbReference>
<dbReference type="EMBL" id="JAQKEI010000029">
    <property type="protein sequence ID" value="MDB0853451.1"/>
    <property type="molecule type" value="Genomic_DNA"/>
</dbReference>
<evidence type="ECO:0000313" key="15">
    <source>
        <dbReference type="EMBL" id="KAB6561455.1"/>
    </source>
</evidence>
<reference evidence="23" key="7">
    <citation type="submission" date="2022-01" db="EMBL/GenBank/DDBJ databases">
        <title>Collection of gut derived symbiotic bacterial strains cultured from healthy donors.</title>
        <authorList>
            <person name="Lin H."/>
            <person name="Kohout C."/>
            <person name="Waligurski E."/>
            <person name="Pamer E.G."/>
        </authorList>
    </citation>
    <scope>NUCLEOTIDE SEQUENCE</scope>
    <source>
        <strain evidence="23">DFI.6.72</strain>
    </source>
</reference>